<evidence type="ECO:0000313" key="1">
    <source>
        <dbReference type="EMBL" id="CAK7348628.1"/>
    </source>
</evidence>
<gene>
    <name evidence="1" type="ORF">DCAF_LOCUS21330</name>
</gene>
<dbReference type="EMBL" id="CAWUPB010001173">
    <property type="protein sequence ID" value="CAK7348628.1"/>
    <property type="molecule type" value="Genomic_DNA"/>
</dbReference>
<comment type="caution">
    <text evidence="1">The sequence shown here is derived from an EMBL/GenBank/DDBJ whole genome shotgun (WGS) entry which is preliminary data.</text>
</comment>
<accession>A0AAV1SC99</accession>
<keyword evidence="2" id="KW-1185">Reference proteome</keyword>
<dbReference type="Proteomes" id="UP001314170">
    <property type="component" value="Unassembled WGS sequence"/>
</dbReference>
<reference evidence="1 2" key="1">
    <citation type="submission" date="2024-01" db="EMBL/GenBank/DDBJ databases">
        <authorList>
            <person name="Waweru B."/>
        </authorList>
    </citation>
    <scope>NUCLEOTIDE SEQUENCE [LARGE SCALE GENOMIC DNA]</scope>
</reference>
<organism evidence="1 2">
    <name type="scientific">Dovyalis caffra</name>
    <dbReference type="NCBI Taxonomy" id="77055"/>
    <lineage>
        <taxon>Eukaryota</taxon>
        <taxon>Viridiplantae</taxon>
        <taxon>Streptophyta</taxon>
        <taxon>Embryophyta</taxon>
        <taxon>Tracheophyta</taxon>
        <taxon>Spermatophyta</taxon>
        <taxon>Magnoliopsida</taxon>
        <taxon>eudicotyledons</taxon>
        <taxon>Gunneridae</taxon>
        <taxon>Pentapetalae</taxon>
        <taxon>rosids</taxon>
        <taxon>fabids</taxon>
        <taxon>Malpighiales</taxon>
        <taxon>Salicaceae</taxon>
        <taxon>Flacourtieae</taxon>
        <taxon>Dovyalis</taxon>
    </lineage>
</organism>
<dbReference type="AlphaFoldDB" id="A0AAV1SC99"/>
<evidence type="ECO:0000313" key="2">
    <source>
        <dbReference type="Proteomes" id="UP001314170"/>
    </source>
</evidence>
<name>A0AAV1SC99_9ROSI</name>
<proteinExistence type="predicted"/>
<sequence>MLAWRKIHCAEREDLPCLAQHKQIISRNSISNQPIIGLTNISISIPNIEANSNSDRDTYKKPSCDKCFKLVCDPKPPSKAPPPMRQAGRFHREKHFLLTSHITRAALD</sequence>
<protein>
    <submittedName>
        <fullName evidence="1">Uncharacterized protein</fullName>
    </submittedName>
</protein>